<evidence type="ECO:0000313" key="2">
    <source>
        <dbReference type="Proteomes" id="UP001595844"/>
    </source>
</evidence>
<evidence type="ECO:0000313" key="1">
    <source>
        <dbReference type="EMBL" id="MFC4373901.1"/>
    </source>
</evidence>
<sequence>MNEIEYVLGIGDPLGQYWPDQALADSADTLWLDFDADTSFDDALLPDIPLAAVDHRVVLAQESQLSRPPWLGEN</sequence>
<organism evidence="1 2">
    <name type="scientific">Nocardia halotolerans</name>
    <dbReference type="NCBI Taxonomy" id="1755878"/>
    <lineage>
        <taxon>Bacteria</taxon>
        <taxon>Bacillati</taxon>
        <taxon>Actinomycetota</taxon>
        <taxon>Actinomycetes</taxon>
        <taxon>Mycobacteriales</taxon>
        <taxon>Nocardiaceae</taxon>
        <taxon>Nocardia</taxon>
    </lineage>
</organism>
<accession>A0ABV8VF32</accession>
<dbReference type="Proteomes" id="UP001595844">
    <property type="component" value="Unassembled WGS sequence"/>
</dbReference>
<reference evidence="2" key="1">
    <citation type="journal article" date="2019" name="Int. J. Syst. Evol. Microbiol.">
        <title>The Global Catalogue of Microorganisms (GCM) 10K type strain sequencing project: providing services to taxonomists for standard genome sequencing and annotation.</title>
        <authorList>
            <consortium name="The Broad Institute Genomics Platform"/>
            <consortium name="The Broad Institute Genome Sequencing Center for Infectious Disease"/>
            <person name="Wu L."/>
            <person name="Ma J."/>
        </authorList>
    </citation>
    <scope>NUCLEOTIDE SEQUENCE [LARGE SCALE GENOMIC DNA]</scope>
    <source>
        <strain evidence="2">IBRC-M 10490</strain>
    </source>
</reference>
<keyword evidence="2" id="KW-1185">Reference proteome</keyword>
<protein>
    <submittedName>
        <fullName evidence="1">Uncharacterized protein</fullName>
    </submittedName>
</protein>
<gene>
    <name evidence="1" type="ORF">ACFO5K_07270</name>
</gene>
<dbReference type="EMBL" id="JBHSDL010000007">
    <property type="protein sequence ID" value="MFC4373901.1"/>
    <property type="molecule type" value="Genomic_DNA"/>
</dbReference>
<comment type="caution">
    <text evidence="1">The sequence shown here is derived from an EMBL/GenBank/DDBJ whole genome shotgun (WGS) entry which is preliminary data.</text>
</comment>
<name>A0ABV8VF32_9NOCA</name>
<dbReference type="RefSeq" id="WP_378557772.1">
    <property type="nucleotide sequence ID" value="NZ_JBHSDL010000007.1"/>
</dbReference>
<proteinExistence type="predicted"/>